<dbReference type="InterPro" id="IPR038109">
    <property type="entry name" value="DNA_bind_recomb_sf"/>
</dbReference>
<dbReference type="Pfam" id="PF00239">
    <property type="entry name" value="Resolvase"/>
    <property type="match status" value="1"/>
</dbReference>
<evidence type="ECO:0000259" key="8">
    <source>
        <dbReference type="PROSITE" id="PS51736"/>
    </source>
</evidence>
<keyword evidence="2" id="KW-0230">DNA invertase</keyword>
<feature type="active site" description="O-(5'-phospho-DNA)-serine intermediate" evidence="5 6">
    <location>
        <position position="12"/>
    </location>
</feature>
<feature type="domain" description="Resolvase/invertase-type recombinase catalytic" evidence="8">
    <location>
        <begin position="4"/>
        <end position="151"/>
    </location>
</feature>
<name>A0AAU8B6J4_9CAUD</name>
<keyword evidence="7" id="KW-0175">Coiled coil</keyword>
<dbReference type="PANTHER" id="PTHR30461">
    <property type="entry name" value="DNA-INVERTASE FROM LAMBDOID PROPHAGE"/>
    <property type="match status" value="1"/>
</dbReference>
<dbReference type="InterPro" id="IPR036162">
    <property type="entry name" value="Resolvase-like_N_sf"/>
</dbReference>
<dbReference type="CDD" id="cd00338">
    <property type="entry name" value="Ser_Recombinase"/>
    <property type="match status" value="1"/>
</dbReference>
<evidence type="ECO:0000256" key="1">
    <source>
        <dbReference type="ARBA" id="ARBA00022908"/>
    </source>
</evidence>
<evidence type="ECO:0000256" key="6">
    <source>
        <dbReference type="PROSITE-ProRule" id="PRU10137"/>
    </source>
</evidence>
<dbReference type="PROSITE" id="PS51737">
    <property type="entry name" value="RECOMBINASE_DNA_BIND"/>
    <property type="match status" value="1"/>
</dbReference>
<keyword evidence="4" id="KW-0233">DNA recombination</keyword>
<evidence type="ECO:0000256" key="4">
    <source>
        <dbReference type="ARBA" id="ARBA00023172"/>
    </source>
</evidence>
<keyword evidence="1" id="KW-0229">DNA integration</keyword>
<dbReference type="SUPFAM" id="SSF53041">
    <property type="entry name" value="Resolvase-like"/>
    <property type="match status" value="1"/>
</dbReference>
<sequence length="447" mass="52152">MNKKNVAYLRVSTEAQTEKYGLEVQKQKILEYCEKKGVEINKWYIDGGYSGSKLDRPEIQELLDDAKKGMIGIVYIYKLDRMSRDVIDTLNLIYRVLPQYNVKVISMTEEIRTENPMDKVMLTMNAAMNQYEREVIRMRMSAGMVERVKKGLWMGGGRIPFGYYYDRNDGILHVNEEQAEKVRTAYRLYIDGYSCDKISRILGFKGERIVSQILKRKSNIGMIEYKGIEYKGLHEPIVDEETFYNAQECMKKRSTNSHVSNNHILTGLCWCGVCGARMRYHKWNGNHRLVCYSRIKGKPYMCKDENCTNKIVMAKTVEDEVEECFGNFVITLDKPKEYQNKTGEIESAIKKMNTKIKNLYELYAESPNKNLLEVIREEEKKLKVLNERLESEKKTEMHMDADKVDTIKKISDAWDVIDAKNKNKILKECIEKIVITGDDIEIHFIDL</sequence>
<dbReference type="PANTHER" id="PTHR30461:SF23">
    <property type="entry name" value="DNA RECOMBINASE-RELATED"/>
    <property type="match status" value="1"/>
</dbReference>
<protein>
    <submittedName>
        <fullName evidence="10">Integrase</fullName>
    </submittedName>
</protein>
<evidence type="ECO:0000256" key="5">
    <source>
        <dbReference type="PIRSR" id="PIRSR606118-50"/>
    </source>
</evidence>
<dbReference type="Gene3D" id="3.90.1750.20">
    <property type="entry name" value="Putative Large Serine Recombinase, Chain B, Domain 2"/>
    <property type="match status" value="1"/>
</dbReference>
<evidence type="ECO:0000256" key="3">
    <source>
        <dbReference type="ARBA" id="ARBA00023125"/>
    </source>
</evidence>
<evidence type="ECO:0000256" key="7">
    <source>
        <dbReference type="SAM" id="Coils"/>
    </source>
</evidence>
<dbReference type="InterPro" id="IPR011109">
    <property type="entry name" value="DNA_bind_recombinase_dom"/>
</dbReference>
<accession>A0AAU8B6J4</accession>
<dbReference type="InterPro" id="IPR006118">
    <property type="entry name" value="Recombinase_CS"/>
</dbReference>
<proteinExistence type="predicted"/>
<dbReference type="PROSITE" id="PS00397">
    <property type="entry name" value="RECOMBINASES_1"/>
    <property type="match status" value="1"/>
</dbReference>
<dbReference type="GO" id="GO:0003677">
    <property type="term" value="F:DNA binding"/>
    <property type="evidence" value="ECO:0007669"/>
    <property type="project" value="UniProtKB-KW"/>
</dbReference>
<evidence type="ECO:0000256" key="2">
    <source>
        <dbReference type="ARBA" id="ARBA00023100"/>
    </source>
</evidence>
<organism evidence="10">
    <name type="scientific">Dulem virus 39</name>
    <dbReference type="NCBI Taxonomy" id="3145757"/>
    <lineage>
        <taxon>Viruses</taxon>
        <taxon>Duplodnaviria</taxon>
        <taxon>Heunggongvirae</taxon>
        <taxon>Uroviricota</taxon>
        <taxon>Caudoviricetes</taxon>
    </lineage>
</organism>
<dbReference type="SMART" id="SM00857">
    <property type="entry name" value="Resolvase"/>
    <property type="match status" value="1"/>
</dbReference>
<dbReference type="Pfam" id="PF07508">
    <property type="entry name" value="Recombinase"/>
    <property type="match status" value="1"/>
</dbReference>
<dbReference type="GO" id="GO:0000150">
    <property type="term" value="F:DNA strand exchange activity"/>
    <property type="evidence" value="ECO:0007669"/>
    <property type="project" value="UniProtKB-KW"/>
</dbReference>
<evidence type="ECO:0000313" key="10">
    <source>
        <dbReference type="EMBL" id="XCD07543.1"/>
    </source>
</evidence>
<feature type="domain" description="Recombinase" evidence="9">
    <location>
        <begin position="160"/>
        <end position="256"/>
    </location>
</feature>
<dbReference type="InterPro" id="IPR025827">
    <property type="entry name" value="Zn_ribbon_recom_dom"/>
</dbReference>
<dbReference type="GO" id="GO:0015074">
    <property type="term" value="P:DNA integration"/>
    <property type="evidence" value="ECO:0007669"/>
    <property type="project" value="UniProtKB-KW"/>
</dbReference>
<dbReference type="EMBL" id="PP511791">
    <property type="protein sequence ID" value="XCD07543.1"/>
    <property type="molecule type" value="Genomic_DNA"/>
</dbReference>
<reference evidence="10" key="1">
    <citation type="submission" date="2024-03" db="EMBL/GenBank/DDBJ databases">
        <title>Diverse circular DNA viruses in blood, oral, and fecal samples of captive lemurs.</title>
        <authorList>
            <person name="Paietta E.N."/>
            <person name="Kraberger S."/>
            <person name="Lund M.C."/>
            <person name="Custer J.M."/>
            <person name="Vargas K.M."/>
            <person name="Ehmke E.E."/>
            <person name="Yoder A.D."/>
            <person name="Varsani A."/>
        </authorList>
    </citation>
    <scope>NUCLEOTIDE SEQUENCE</scope>
    <source>
        <strain evidence="10">Duke_28FS_1</strain>
    </source>
</reference>
<keyword evidence="3" id="KW-0238">DNA-binding</keyword>
<dbReference type="Gene3D" id="3.40.50.1390">
    <property type="entry name" value="Resolvase, N-terminal catalytic domain"/>
    <property type="match status" value="1"/>
</dbReference>
<feature type="coiled-coil region" evidence="7">
    <location>
        <begin position="368"/>
        <end position="395"/>
    </location>
</feature>
<dbReference type="Pfam" id="PF13408">
    <property type="entry name" value="Zn_ribbon_recom"/>
    <property type="match status" value="1"/>
</dbReference>
<dbReference type="InterPro" id="IPR050639">
    <property type="entry name" value="SSR_resolvase"/>
</dbReference>
<dbReference type="PROSITE" id="PS51736">
    <property type="entry name" value="RECOMBINASES_3"/>
    <property type="match status" value="1"/>
</dbReference>
<evidence type="ECO:0000259" key="9">
    <source>
        <dbReference type="PROSITE" id="PS51737"/>
    </source>
</evidence>
<dbReference type="InterPro" id="IPR006119">
    <property type="entry name" value="Resolv_N"/>
</dbReference>